<proteinExistence type="predicted"/>
<evidence type="ECO:0000256" key="1">
    <source>
        <dbReference type="ARBA" id="ARBA00022603"/>
    </source>
</evidence>
<dbReference type="InterPro" id="IPR015353">
    <property type="entry name" value="Rubisco_LSMT_subst-bd"/>
</dbReference>
<name>A0ABD3GQE2_9MARC</name>
<reference evidence="5 6" key="1">
    <citation type="submission" date="2024-09" db="EMBL/GenBank/DDBJ databases">
        <title>Chromosome-scale assembly of Riccia sorocarpa.</title>
        <authorList>
            <person name="Paukszto L."/>
        </authorList>
    </citation>
    <scope>NUCLEOTIDE SEQUENCE [LARGE SCALE GENOMIC DNA]</scope>
    <source>
        <strain evidence="5">LP-2024</strain>
        <tissue evidence="5">Aerial parts of the thallus</tissue>
    </source>
</reference>
<dbReference type="Pfam" id="PF09273">
    <property type="entry name" value="Rubis-subs-bind"/>
    <property type="match status" value="1"/>
</dbReference>
<dbReference type="AlphaFoldDB" id="A0ABD3GQE2"/>
<keyword evidence="2" id="KW-0808">Transferase</keyword>
<keyword evidence="1" id="KW-0489">Methyltransferase</keyword>
<gene>
    <name evidence="5" type="ORF">R1sor_023762</name>
</gene>
<dbReference type="EMBL" id="JBJQOH010000007">
    <property type="protein sequence ID" value="KAL3680806.1"/>
    <property type="molecule type" value="Genomic_DNA"/>
</dbReference>
<dbReference type="Proteomes" id="UP001633002">
    <property type="component" value="Unassembled WGS sequence"/>
</dbReference>
<dbReference type="Gene3D" id="3.90.1420.10">
    <property type="entry name" value="Rubisco LSMT, substrate-binding domain"/>
    <property type="match status" value="1"/>
</dbReference>
<evidence type="ECO:0000256" key="2">
    <source>
        <dbReference type="ARBA" id="ARBA00022679"/>
    </source>
</evidence>
<dbReference type="PANTHER" id="PTHR13271">
    <property type="entry name" value="UNCHARACTERIZED PUTATIVE METHYLTRANSFERASE"/>
    <property type="match status" value="1"/>
</dbReference>
<dbReference type="GO" id="GO:0008168">
    <property type="term" value="F:methyltransferase activity"/>
    <property type="evidence" value="ECO:0007669"/>
    <property type="project" value="UniProtKB-KW"/>
</dbReference>
<dbReference type="SUPFAM" id="SSF81822">
    <property type="entry name" value="RuBisCo LSMT C-terminal, substrate-binding domain"/>
    <property type="match status" value="1"/>
</dbReference>
<protein>
    <recommendedName>
        <fullName evidence="4">Rubisco LSMT substrate-binding domain-containing protein</fullName>
    </recommendedName>
</protein>
<evidence type="ECO:0000256" key="3">
    <source>
        <dbReference type="ARBA" id="ARBA00022691"/>
    </source>
</evidence>
<dbReference type="InterPro" id="IPR050600">
    <property type="entry name" value="SETD3_SETD6_MTase"/>
</dbReference>
<evidence type="ECO:0000313" key="5">
    <source>
        <dbReference type="EMBL" id="KAL3680806.1"/>
    </source>
</evidence>
<sequence>MEVLKQNTGNIVSMLGKSIKEDNSGSLVVVKLQVLLCYGLYNNLELLEHYGFLLPRNPNDNVHIGLPDAGEFGLDTINPPMQIPGAACVEISGHPSFSLLAALRLRACHSSLRRAKGHVALSGEQVSVESDILAYKWLEKKCKSLLESLPTKLEDDLVLQKRLIPVQSFTALEDLALSEEVTSEAKEVQEFLRACTSVGEGGAADEKYGVGDKDFQLERWKLALRWRIGYKEILHRCARLCSKKILHLGG</sequence>
<dbReference type="PANTHER" id="PTHR13271:SF91">
    <property type="entry name" value="PROTEIN SET DOMAIN GROUP 40"/>
    <property type="match status" value="1"/>
</dbReference>
<dbReference type="GO" id="GO:0032259">
    <property type="term" value="P:methylation"/>
    <property type="evidence" value="ECO:0007669"/>
    <property type="project" value="UniProtKB-KW"/>
</dbReference>
<accession>A0ABD3GQE2</accession>
<organism evidence="5 6">
    <name type="scientific">Riccia sorocarpa</name>
    <dbReference type="NCBI Taxonomy" id="122646"/>
    <lineage>
        <taxon>Eukaryota</taxon>
        <taxon>Viridiplantae</taxon>
        <taxon>Streptophyta</taxon>
        <taxon>Embryophyta</taxon>
        <taxon>Marchantiophyta</taxon>
        <taxon>Marchantiopsida</taxon>
        <taxon>Marchantiidae</taxon>
        <taxon>Marchantiales</taxon>
        <taxon>Ricciaceae</taxon>
        <taxon>Riccia</taxon>
    </lineage>
</organism>
<feature type="domain" description="Rubisco LSMT substrate-binding" evidence="4">
    <location>
        <begin position="93"/>
        <end position="169"/>
    </location>
</feature>
<dbReference type="InterPro" id="IPR036464">
    <property type="entry name" value="Rubisco_LSMT_subst-bd_sf"/>
</dbReference>
<keyword evidence="3" id="KW-0949">S-adenosyl-L-methionine</keyword>
<comment type="caution">
    <text evidence="5">The sequence shown here is derived from an EMBL/GenBank/DDBJ whole genome shotgun (WGS) entry which is preliminary data.</text>
</comment>
<keyword evidence="6" id="KW-1185">Reference proteome</keyword>
<evidence type="ECO:0000313" key="6">
    <source>
        <dbReference type="Proteomes" id="UP001633002"/>
    </source>
</evidence>
<evidence type="ECO:0000259" key="4">
    <source>
        <dbReference type="Pfam" id="PF09273"/>
    </source>
</evidence>